<name>A0A2S5KMD8_9PROT</name>
<dbReference type="Pfam" id="PF04909">
    <property type="entry name" value="Amidohydro_2"/>
    <property type="match status" value="1"/>
</dbReference>
<feature type="compositionally biased region" description="Polar residues" evidence="1">
    <location>
        <begin position="7"/>
        <end position="17"/>
    </location>
</feature>
<feature type="region of interest" description="Disordered" evidence="1">
    <location>
        <begin position="1"/>
        <end position="20"/>
    </location>
</feature>
<dbReference type="GO" id="GO:0016787">
    <property type="term" value="F:hydrolase activity"/>
    <property type="evidence" value="ECO:0007669"/>
    <property type="project" value="InterPro"/>
</dbReference>
<evidence type="ECO:0000313" key="4">
    <source>
        <dbReference type="Proteomes" id="UP000238196"/>
    </source>
</evidence>
<dbReference type="InterPro" id="IPR052358">
    <property type="entry name" value="Aro_Compnd_Degr_Hydrolases"/>
</dbReference>
<evidence type="ECO:0000259" key="2">
    <source>
        <dbReference type="Pfam" id="PF04909"/>
    </source>
</evidence>
<dbReference type="InterPro" id="IPR006680">
    <property type="entry name" value="Amidohydro-rel"/>
</dbReference>
<dbReference type="EMBL" id="PRLP01000058">
    <property type="protein sequence ID" value="PPC76007.1"/>
    <property type="molecule type" value="Genomic_DNA"/>
</dbReference>
<comment type="caution">
    <text evidence="3">The sequence shown here is derived from an EMBL/GenBank/DDBJ whole genome shotgun (WGS) entry which is preliminary data.</text>
</comment>
<dbReference type="SUPFAM" id="SSF51556">
    <property type="entry name" value="Metallo-dependent hydrolases"/>
    <property type="match status" value="1"/>
</dbReference>
<protein>
    <submittedName>
        <fullName evidence="3">Amidohydrolase</fullName>
    </submittedName>
</protein>
<dbReference type="PANTHER" id="PTHR35563">
    <property type="entry name" value="BARREL METAL-DEPENDENT HYDROLASE, PUTATIVE (AFU_ORTHOLOGUE AFUA_1G16240)-RELATED"/>
    <property type="match status" value="1"/>
</dbReference>
<accession>A0A2S5KMD8</accession>
<organism evidence="3 4">
    <name type="scientific">Proteobacteria bacterium 228</name>
    <dbReference type="NCBI Taxonomy" id="2083153"/>
    <lineage>
        <taxon>Bacteria</taxon>
        <taxon>Pseudomonadati</taxon>
        <taxon>Pseudomonadota</taxon>
    </lineage>
</organism>
<sequence length="287" mass="32153">MTCPAHTASSVHPSAASTPLPVTGVDSHAHVFSRNLPLTEGRRYSPDYDALIDDFLGHLDRHGLSHGVLVQPSFLGTDNSYMLAAMAQHRARLRGVVVIDRDMAEAELDCLSAAGVVGARLNLIGKDVEDYDAPRWQQFFQRLAQRHWHIEIHRHIDDIHQFLPAILASGVQVVIDHFGRPQAGIQRDNPQHQAFLDLLASQQIWIKLSASYRNHADVAQAITMLDLLRDACGGSQRFLWGSDWPHTQFEDQTGYDQQFSIMEQVITDGEERKKVLVDNPTALFKLA</sequence>
<reference evidence="3 4" key="1">
    <citation type="submission" date="2018-02" db="EMBL/GenBank/DDBJ databases">
        <title>novel marine gammaproteobacteria from coastal saline agro ecosystem.</title>
        <authorList>
            <person name="Krishnan R."/>
            <person name="Ramesh Kumar N."/>
        </authorList>
    </citation>
    <scope>NUCLEOTIDE SEQUENCE [LARGE SCALE GENOMIC DNA]</scope>
    <source>
        <strain evidence="3 4">228</strain>
    </source>
</reference>
<feature type="domain" description="Amidohydrolase-related" evidence="2">
    <location>
        <begin position="25"/>
        <end position="286"/>
    </location>
</feature>
<dbReference type="Proteomes" id="UP000238196">
    <property type="component" value="Unassembled WGS sequence"/>
</dbReference>
<dbReference type="InterPro" id="IPR032466">
    <property type="entry name" value="Metal_Hydrolase"/>
</dbReference>
<evidence type="ECO:0000313" key="3">
    <source>
        <dbReference type="EMBL" id="PPC76007.1"/>
    </source>
</evidence>
<dbReference type="PANTHER" id="PTHR35563:SF2">
    <property type="entry name" value="BARREL METAL-DEPENDENT HYDROLASE, PUTATIVE (AFU_ORTHOLOGUE AFUA_1G16240)-RELATED"/>
    <property type="match status" value="1"/>
</dbReference>
<dbReference type="AlphaFoldDB" id="A0A2S5KMD8"/>
<evidence type="ECO:0000256" key="1">
    <source>
        <dbReference type="SAM" id="MobiDB-lite"/>
    </source>
</evidence>
<dbReference type="Gene3D" id="3.20.20.140">
    <property type="entry name" value="Metal-dependent hydrolases"/>
    <property type="match status" value="1"/>
</dbReference>
<proteinExistence type="predicted"/>
<dbReference type="OrthoDB" id="9787654at2"/>
<gene>
    <name evidence="3" type="ORF">C4K68_17690</name>
</gene>